<dbReference type="InterPro" id="IPR036884">
    <property type="entry name" value="2Fe-2S-bd_dom_sf"/>
</dbReference>
<evidence type="ECO:0000259" key="6">
    <source>
        <dbReference type="PROSITE" id="PS51085"/>
    </source>
</evidence>
<dbReference type="GO" id="GO:0005506">
    <property type="term" value="F:iron ion binding"/>
    <property type="evidence" value="ECO:0007669"/>
    <property type="project" value="InterPro"/>
</dbReference>
<evidence type="ECO:0000256" key="5">
    <source>
        <dbReference type="ARBA" id="ARBA00023004"/>
    </source>
</evidence>
<dbReference type="EMBL" id="JAESVB010000001">
    <property type="protein sequence ID" value="MCB8873884.1"/>
    <property type="molecule type" value="Genomic_DNA"/>
</dbReference>
<dbReference type="Pfam" id="PF00941">
    <property type="entry name" value="FAD_binding_5"/>
    <property type="match status" value="1"/>
</dbReference>
<dbReference type="Gene3D" id="3.30.43.10">
    <property type="entry name" value="Uridine Diphospho-n-acetylenolpyruvylglucosamine Reductase, domain 2"/>
    <property type="match status" value="1"/>
</dbReference>
<dbReference type="InterPro" id="IPR002888">
    <property type="entry name" value="2Fe-2S-bd"/>
</dbReference>
<keyword evidence="2" id="KW-0479">Metal-binding</keyword>
<dbReference type="GO" id="GO:0004854">
    <property type="term" value="F:xanthine dehydrogenase activity"/>
    <property type="evidence" value="ECO:0007669"/>
    <property type="project" value="UniProtKB-EC"/>
</dbReference>
<dbReference type="SUPFAM" id="SSF54292">
    <property type="entry name" value="2Fe-2S ferredoxin-like"/>
    <property type="match status" value="1"/>
</dbReference>
<dbReference type="InterPro" id="IPR014307">
    <property type="entry name" value="Xanthine_DH_ssu"/>
</dbReference>
<evidence type="ECO:0000256" key="3">
    <source>
        <dbReference type="ARBA" id="ARBA00022827"/>
    </source>
</evidence>
<dbReference type="PIRSF" id="PIRSF036557">
    <property type="entry name" value="XdhA_RC"/>
    <property type="match status" value="1"/>
</dbReference>
<keyword evidence="1" id="KW-0285">Flavoprotein</keyword>
<evidence type="ECO:0000256" key="4">
    <source>
        <dbReference type="ARBA" id="ARBA00023002"/>
    </source>
</evidence>
<reference evidence="8" key="2">
    <citation type="submission" date="2021-01" db="EMBL/GenBank/DDBJ databases">
        <authorList>
            <person name="Mieszkin S."/>
            <person name="Pouder E."/>
            <person name="Alain K."/>
        </authorList>
    </citation>
    <scope>NUCLEOTIDE SEQUENCE</scope>
    <source>
        <strain evidence="8">HW T2.11</strain>
    </source>
</reference>
<dbReference type="PANTHER" id="PTHR45444">
    <property type="entry name" value="XANTHINE DEHYDROGENASE"/>
    <property type="match status" value="1"/>
</dbReference>
<dbReference type="SUPFAM" id="SSF55447">
    <property type="entry name" value="CO dehydrogenase flavoprotein C-terminal domain-like"/>
    <property type="match status" value="1"/>
</dbReference>
<dbReference type="NCBIfam" id="TIGR02963">
    <property type="entry name" value="xanthine_xdhA"/>
    <property type="match status" value="1"/>
</dbReference>
<evidence type="ECO:0000313" key="9">
    <source>
        <dbReference type="Proteomes" id="UP000708298"/>
    </source>
</evidence>
<dbReference type="PROSITE" id="PS51387">
    <property type="entry name" value="FAD_PCMH"/>
    <property type="match status" value="1"/>
</dbReference>
<dbReference type="InterPro" id="IPR001041">
    <property type="entry name" value="2Fe-2S_ferredoxin-type"/>
</dbReference>
<dbReference type="EC" id="1.17.1.4" evidence="8"/>
<dbReference type="Gene3D" id="3.10.20.30">
    <property type="match status" value="1"/>
</dbReference>
<reference evidence="8" key="1">
    <citation type="journal article" date="2021" name="Microorganisms">
        <title>Acidisoma silvae sp. nov. and Acidisomacellulosilytica sp. nov., Two Acidophilic Bacteria Isolated from Decaying Wood, Hydrolyzing Cellulose and Producing Poly-3-hydroxybutyrate.</title>
        <authorList>
            <person name="Mieszkin S."/>
            <person name="Pouder E."/>
            <person name="Uroz S."/>
            <person name="Simon-Colin C."/>
            <person name="Alain K."/>
        </authorList>
    </citation>
    <scope>NUCLEOTIDE SEQUENCE</scope>
    <source>
        <strain evidence="8">HW T2.11</strain>
    </source>
</reference>
<evidence type="ECO:0000313" key="8">
    <source>
        <dbReference type="EMBL" id="MCB8873884.1"/>
    </source>
</evidence>
<dbReference type="Gene3D" id="3.30.465.10">
    <property type="match status" value="1"/>
</dbReference>
<dbReference type="GO" id="GO:0071949">
    <property type="term" value="F:FAD binding"/>
    <property type="evidence" value="ECO:0007669"/>
    <property type="project" value="InterPro"/>
</dbReference>
<dbReference type="RefSeq" id="WP_227319550.1">
    <property type="nucleotide sequence ID" value="NZ_JAESVB010000001.1"/>
</dbReference>
<dbReference type="SUPFAM" id="SSF56176">
    <property type="entry name" value="FAD-binding/transporter-associated domain-like"/>
    <property type="match status" value="1"/>
</dbReference>
<dbReference type="InterPro" id="IPR016166">
    <property type="entry name" value="FAD-bd_PCMH"/>
</dbReference>
<dbReference type="AlphaFoldDB" id="A0A964DXG9"/>
<keyword evidence="5" id="KW-0408">Iron</keyword>
<dbReference type="InterPro" id="IPR005107">
    <property type="entry name" value="CO_DH_flav_C"/>
</dbReference>
<dbReference type="PROSITE" id="PS00197">
    <property type="entry name" value="2FE2S_FER_1"/>
    <property type="match status" value="1"/>
</dbReference>
<dbReference type="InterPro" id="IPR036318">
    <property type="entry name" value="FAD-bd_PCMH-like_sf"/>
</dbReference>
<dbReference type="PANTHER" id="PTHR45444:SF3">
    <property type="entry name" value="XANTHINE DEHYDROGENASE"/>
    <property type="match status" value="1"/>
</dbReference>
<dbReference type="InterPro" id="IPR016167">
    <property type="entry name" value="FAD-bd_PCMH_sub1"/>
</dbReference>
<evidence type="ECO:0000256" key="1">
    <source>
        <dbReference type="ARBA" id="ARBA00022630"/>
    </source>
</evidence>
<dbReference type="InterPro" id="IPR016208">
    <property type="entry name" value="Ald_Oxase/xanthine_DH-like"/>
</dbReference>
<dbReference type="InterPro" id="IPR002346">
    <property type="entry name" value="Mopterin_DH_FAD-bd"/>
</dbReference>
<evidence type="ECO:0000259" key="7">
    <source>
        <dbReference type="PROSITE" id="PS51387"/>
    </source>
</evidence>
<dbReference type="InterPro" id="IPR006058">
    <property type="entry name" value="2Fe2S_fd_BS"/>
</dbReference>
<feature type="domain" description="2Fe-2S ferredoxin-type" evidence="6">
    <location>
        <begin position="3"/>
        <end position="89"/>
    </location>
</feature>
<keyword evidence="4 8" id="KW-0560">Oxidoreductase</keyword>
<proteinExistence type="predicted"/>
<dbReference type="Gene3D" id="3.30.390.50">
    <property type="entry name" value="CO dehydrogenase flavoprotein, C-terminal domain"/>
    <property type="match status" value="1"/>
</dbReference>
<dbReference type="Pfam" id="PF01799">
    <property type="entry name" value="Fer2_2"/>
    <property type="match status" value="1"/>
</dbReference>
<keyword evidence="9" id="KW-1185">Reference proteome</keyword>
<dbReference type="InterPro" id="IPR012675">
    <property type="entry name" value="Beta-grasp_dom_sf"/>
</dbReference>
<evidence type="ECO:0000256" key="2">
    <source>
        <dbReference type="ARBA" id="ARBA00022723"/>
    </source>
</evidence>
<dbReference type="Gene3D" id="1.10.150.120">
    <property type="entry name" value="[2Fe-2S]-binding domain"/>
    <property type="match status" value="1"/>
</dbReference>
<dbReference type="InterPro" id="IPR036010">
    <property type="entry name" value="2Fe-2S_ferredoxin-like_sf"/>
</dbReference>
<dbReference type="InterPro" id="IPR036683">
    <property type="entry name" value="CO_DH_flav_C_dom_sf"/>
</dbReference>
<dbReference type="InterPro" id="IPR012175">
    <property type="entry name" value="Xanth_DH_ssu_bac"/>
</dbReference>
<dbReference type="SUPFAM" id="SSF47741">
    <property type="entry name" value="CO dehydrogenase ISP C-domain like"/>
    <property type="match status" value="1"/>
</dbReference>
<dbReference type="Pfam" id="PF00111">
    <property type="entry name" value="Fer2"/>
    <property type="match status" value="1"/>
</dbReference>
<accession>A0A964DXG9</accession>
<dbReference type="PROSITE" id="PS51085">
    <property type="entry name" value="2FE2S_FER_2"/>
    <property type="match status" value="1"/>
</dbReference>
<name>A0A964DXG9_9PROT</name>
<dbReference type="GO" id="GO:0051537">
    <property type="term" value="F:2 iron, 2 sulfur cluster binding"/>
    <property type="evidence" value="ECO:0007669"/>
    <property type="project" value="InterPro"/>
</dbReference>
<gene>
    <name evidence="8" type="primary">xdhA</name>
    <name evidence="8" type="ORF">ASILVAE211_01725</name>
</gene>
<dbReference type="Proteomes" id="UP000708298">
    <property type="component" value="Unassembled WGS sequence"/>
</dbReference>
<dbReference type="InterPro" id="IPR016169">
    <property type="entry name" value="FAD-bd_PCMH_sub2"/>
</dbReference>
<dbReference type="SMART" id="SM01092">
    <property type="entry name" value="CO_deh_flav_C"/>
    <property type="match status" value="1"/>
</dbReference>
<comment type="caution">
    <text evidence="8">The sequence shown here is derived from an EMBL/GenBank/DDBJ whole genome shotgun (WGS) entry which is preliminary data.</text>
</comment>
<dbReference type="Pfam" id="PF03450">
    <property type="entry name" value="CO_deh_flav_C"/>
    <property type="match status" value="1"/>
</dbReference>
<organism evidence="8 9">
    <name type="scientific">Acidisoma silvae</name>
    <dbReference type="NCBI Taxonomy" id="2802396"/>
    <lineage>
        <taxon>Bacteria</taxon>
        <taxon>Pseudomonadati</taxon>
        <taxon>Pseudomonadota</taxon>
        <taxon>Alphaproteobacteria</taxon>
        <taxon>Acetobacterales</taxon>
        <taxon>Acidocellaceae</taxon>
        <taxon>Acidisoma</taxon>
    </lineage>
</organism>
<keyword evidence="3" id="KW-0274">FAD</keyword>
<sequence length="493" mass="52841">MRTGIRFLLGNEPRHLSDVDPTQTVLDYLRDDETLCGTKEGCAEGDCGACTVMLAERDGTGGIRYRPVNSCIMFMAALDGKQLVTIEHLRGPEGKLHPVQQAMMDHHAAQCGFCTPGFVMSLATLHQAGATVERAEIADALAGNLCRCTGYRPIYDAARSALAKPRGAEDRVADAVTLAAALNALDSGAETLDVTGSGRRFVAPRSLDELTRLLAHHPDALILGGGTDIGLWVTKQRQSLALLVATEHVPELRKIAVTETLLSIGAAVPYADAMASLTALHPETVTLLRRIGSRQIRERGTIGGNIANASPIGDMPPLLIAMGAVLVIVSAKGERRLAVEDFFKGYRRTDLQPGEVLAAIEIPKPTPDLRLGIYKVSKRFDQDISAVCAGFSFALDGERVRSIRIGYGGMAATPVRARDVEAKLIGAVWGLPAVEAAMAGIDHAFTPLSDMRASASYRSLIARNLLLKFYLEHPAAGEMPARIRLDQPESLPV</sequence>
<feature type="domain" description="FAD-binding PCMH-type" evidence="7">
    <location>
        <begin position="194"/>
        <end position="367"/>
    </location>
</feature>
<protein>
    <submittedName>
        <fullName evidence="8">Xanthine dehydrogenase small subunit</fullName>
        <ecNumber evidence="8">1.17.1.4</ecNumber>
    </submittedName>
</protein>
<dbReference type="CDD" id="cd00207">
    <property type="entry name" value="fer2"/>
    <property type="match status" value="1"/>
</dbReference>